<accession>A0ABS1W1J9</accession>
<proteinExistence type="predicted"/>
<comment type="caution">
    <text evidence="1">The sequence shown here is derived from an EMBL/GenBank/DDBJ whole genome shotgun (WGS) entry which is preliminary data.</text>
</comment>
<dbReference type="InterPro" id="IPR036894">
    <property type="entry name" value="YbaB-like_sf"/>
</dbReference>
<name>A0ABS1W1J9_9ACTN</name>
<dbReference type="Proteomes" id="UP000598996">
    <property type="component" value="Unassembled WGS sequence"/>
</dbReference>
<gene>
    <name evidence="1" type="ORF">JKJ07_40485</name>
</gene>
<evidence type="ECO:0000313" key="2">
    <source>
        <dbReference type="Proteomes" id="UP000598996"/>
    </source>
</evidence>
<dbReference type="Gene3D" id="3.30.1310.10">
    <property type="entry name" value="Nucleoid-associated protein YbaB-like domain"/>
    <property type="match status" value="1"/>
</dbReference>
<organism evidence="1 2">
    <name type="scientific">Paractinoplanes lichenicola</name>
    <dbReference type="NCBI Taxonomy" id="2802976"/>
    <lineage>
        <taxon>Bacteria</taxon>
        <taxon>Bacillati</taxon>
        <taxon>Actinomycetota</taxon>
        <taxon>Actinomycetes</taxon>
        <taxon>Micromonosporales</taxon>
        <taxon>Micromonosporaceae</taxon>
        <taxon>Paractinoplanes</taxon>
    </lineage>
</organism>
<dbReference type="RefSeq" id="WP_202997298.1">
    <property type="nucleotide sequence ID" value="NZ_JAENHO010000014.1"/>
</dbReference>
<dbReference type="SUPFAM" id="SSF82607">
    <property type="entry name" value="YbaB-like"/>
    <property type="match status" value="1"/>
</dbReference>
<protein>
    <submittedName>
        <fullName evidence="1">YbaB/EbfC family nucleoid-associated protein</fullName>
    </submittedName>
</protein>
<dbReference type="EMBL" id="JAENHO010000014">
    <property type="protein sequence ID" value="MBL7260590.1"/>
    <property type="molecule type" value="Genomic_DNA"/>
</dbReference>
<keyword evidence="2" id="KW-1185">Reference proteome</keyword>
<dbReference type="Pfam" id="PF02575">
    <property type="entry name" value="YbaB_DNA_bd"/>
    <property type="match status" value="1"/>
</dbReference>
<reference evidence="1 2" key="1">
    <citation type="submission" date="2021-01" db="EMBL/GenBank/DDBJ databases">
        <title>Actinoplanes sp. nov. LDG1-01 isolated from lichen.</title>
        <authorList>
            <person name="Saeng-In P."/>
            <person name="Phongsopitanun W."/>
            <person name="Kanchanasin P."/>
            <person name="Yuki M."/>
            <person name="Kudo T."/>
            <person name="Ohkuma M."/>
            <person name="Tanasupawat S."/>
        </authorList>
    </citation>
    <scope>NUCLEOTIDE SEQUENCE [LARGE SCALE GENOMIC DNA]</scope>
    <source>
        <strain evidence="1 2">LDG1-01</strain>
    </source>
</reference>
<dbReference type="InterPro" id="IPR004401">
    <property type="entry name" value="YbaB/EbfC"/>
</dbReference>
<evidence type="ECO:0000313" key="1">
    <source>
        <dbReference type="EMBL" id="MBL7260590.1"/>
    </source>
</evidence>
<sequence length="126" mass="13375">MFDGRDLEDAARMIEDWQAGVEARAAQTRELSGRLAAVTATARSDDGLVELTVGATGDLVRLELGEGIRGRPADETARAILATLHAARQALTAQVTAVTTEVVGAESETGRAVIESYARRLRAPDE</sequence>